<protein>
    <submittedName>
        <fullName evidence="1">DUF493 domain-containing protein</fullName>
    </submittedName>
</protein>
<accession>A0ABQ1TPD9</accession>
<keyword evidence="2" id="KW-1185">Reference proteome</keyword>
<proteinExistence type="predicted"/>
<name>A0ABQ1TPD9_9FLAO</name>
<gene>
    <name evidence="1" type="ORF">GCM10010984_14940</name>
</gene>
<dbReference type="InterPro" id="IPR007454">
    <property type="entry name" value="UPF0250_YbeD-like"/>
</dbReference>
<dbReference type="InterPro" id="IPR027471">
    <property type="entry name" value="YbeD-like_sf"/>
</dbReference>
<dbReference type="Proteomes" id="UP000650994">
    <property type="component" value="Unassembled WGS sequence"/>
</dbReference>
<organism evidence="1 2">
    <name type="scientific">Chishuiella changwenlii</name>
    <dbReference type="NCBI Taxonomy" id="1434701"/>
    <lineage>
        <taxon>Bacteria</taxon>
        <taxon>Pseudomonadati</taxon>
        <taxon>Bacteroidota</taxon>
        <taxon>Flavobacteriia</taxon>
        <taxon>Flavobacteriales</taxon>
        <taxon>Weeksellaceae</taxon>
        <taxon>Chishuiella</taxon>
    </lineage>
</organism>
<reference evidence="2" key="1">
    <citation type="journal article" date="2019" name="Int. J. Syst. Evol. Microbiol.">
        <title>The Global Catalogue of Microorganisms (GCM) 10K type strain sequencing project: providing services to taxonomists for standard genome sequencing and annotation.</title>
        <authorList>
            <consortium name="The Broad Institute Genomics Platform"/>
            <consortium name="The Broad Institute Genome Sequencing Center for Infectious Disease"/>
            <person name="Wu L."/>
            <person name="Ma J."/>
        </authorList>
    </citation>
    <scope>NUCLEOTIDE SEQUENCE [LARGE SCALE GENOMIC DNA]</scope>
    <source>
        <strain evidence="2">CGMCC 1.12707</strain>
    </source>
</reference>
<dbReference type="Gene3D" id="3.30.70.260">
    <property type="match status" value="1"/>
</dbReference>
<dbReference type="EMBL" id="BMFL01000009">
    <property type="protein sequence ID" value="GGE98366.1"/>
    <property type="molecule type" value="Genomic_DNA"/>
</dbReference>
<dbReference type="Pfam" id="PF04359">
    <property type="entry name" value="DUF493"/>
    <property type="match status" value="1"/>
</dbReference>
<evidence type="ECO:0000313" key="2">
    <source>
        <dbReference type="Proteomes" id="UP000650994"/>
    </source>
</evidence>
<evidence type="ECO:0000313" key="1">
    <source>
        <dbReference type="EMBL" id="GGE98366.1"/>
    </source>
</evidence>
<comment type="caution">
    <text evidence="1">The sequence shown here is derived from an EMBL/GenBank/DDBJ whole genome shotgun (WGS) entry which is preliminary data.</text>
</comment>
<dbReference type="SUPFAM" id="SSF117991">
    <property type="entry name" value="YbeD/HP0495-like"/>
    <property type="match status" value="1"/>
</dbReference>
<sequence length="114" mass="13497">MSENMIMSDERDYTFEEIPDNSNNEQDFYAKFKERLDDVEKFPTDYLFKFIYPSSEETMKHIKSIFEGTNATYDYKASANRKYTSISVKLYIIDADTVINYYKEVSKIDGVIML</sequence>